<keyword evidence="2" id="KW-0813">Transport</keyword>
<feature type="domain" description="Ion transport" evidence="14">
    <location>
        <begin position="173"/>
        <end position="428"/>
    </location>
</feature>
<evidence type="ECO:0000256" key="7">
    <source>
        <dbReference type="ARBA" id="ARBA00022958"/>
    </source>
</evidence>
<feature type="domain" description="Potassium channel tetramerisation-type BTB" evidence="15">
    <location>
        <begin position="43"/>
        <end position="130"/>
    </location>
</feature>
<comment type="subcellular location">
    <subcellularLocation>
        <location evidence="1">Membrane</location>
        <topology evidence="1">Multi-pass membrane protein</topology>
    </subcellularLocation>
</comment>
<evidence type="ECO:0000313" key="16">
    <source>
        <dbReference type="EMBL" id="CAH3138124.1"/>
    </source>
</evidence>
<evidence type="ECO:0000259" key="14">
    <source>
        <dbReference type="Pfam" id="PF00520"/>
    </source>
</evidence>
<feature type="transmembrane region" description="Helical" evidence="13">
    <location>
        <begin position="397"/>
        <end position="425"/>
    </location>
</feature>
<keyword evidence="5" id="KW-0631">Potassium channel</keyword>
<evidence type="ECO:0000256" key="3">
    <source>
        <dbReference type="ARBA" id="ARBA00022538"/>
    </source>
</evidence>
<dbReference type="InterPro" id="IPR005821">
    <property type="entry name" value="Ion_trans_dom"/>
</dbReference>
<dbReference type="Gene3D" id="3.30.710.10">
    <property type="entry name" value="Potassium Channel Kv1.1, Chain A"/>
    <property type="match status" value="1"/>
</dbReference>
<sequence>MESLLSGMPRDRNENEDELTEEVMDSSKTLSYRSSNENKGARVVINISGQRYETYEKTLETFPNTLLGSKERRQDFYDAVNKELFFDRNRLCFESILAYYQTSGVLIRPPGIPRKVFVSDIRFFDLGEDALIQAGETLEQHVEKDKRILPRNKIQRLVWELFEYPETSNFARAIAIWSVAVIILSIVLFCVETLPQFQEEPGRSTNGTAVAGKTGKRTEDPFFLIETFCITWFTLEYVIRFLFSPNKWRFFISALNMIDLISIVPYYITLPMGDSSNVSSLAVLRSVRLVRVFRIFKLSRYSRGLQILGHTLKASLRELGLLFFFLCMGVILFSSAVYYAEISNENDNKFLSIPHSFWWAIITMTTVGYGDMTPETLGMYRIFQSCLQTTAQRCGKLVGCFCAITGVLAIALPVPVIVSNFAYYYSKENGRQTGLDDDEDELEDETFPVKNAEIKKNKKKKTLGLSCIGKKSQKGERKVTQRKKKRKTGNGQFPDAKYNAIDSNPGTVRPNGLANAVNNKRQEKNENSRSSSLVETIV</sequence>
<feature type="region of interest" description="Disordered" evidence="12">
    <location>
        <begin position="475"/>
        <end position="538"/>
    </location>
</feature>
<feature type="transmembrane region" description="Helical" evidence="13">
    <location>
        <begin position="250"/>
        <end position="268"/>
    </location>
</feature>
<keyword evidence="11" id="KW-0407">Ion channel</keyword>
<organism evidence="16 17">
    <name type="scientific">Porites lobata</name>
    <dbReference type="NCBI Taxonomy" id="104759"/>
    <lineage>
        <taxon>Eukaryota</taxon>
        <taxon>Metazoa</taxon>
        <taxon>Cnidaria</taxon>
        <taxon>Anthozoa</taxon>
        <taxon>Hexacorallia</taxon>
        <taxon>Scleractinia</taxon>
        <taxon>Fungiina</taxon>
        <taxon>Poritidae</taxon>
        <taxon>Porites</taxon>
    </lineage>
</organism>
<keyword evidence="10 13" id="KW-0472">Membrane</keyword>
<feature type="compositionally biased region" description="Polar residues" evidence="12">
    <location>
        <begin position="528"/>
        <end position="538"/>
    </location>
</feature>
<dbReference type="Proteomes" id="UP001159405">
    <property type="component" value="Unassembled WGS sequence"/>
</dbReference>
<reference evidence="16 17" key="1">
    <citation type="submission" date="2022-05" db="EMBL/GenBank/DDBJ databases">
        <authorList>
            <consortium name="Genoscope - CEA"/>
            <person name="William W."/>
        </authorList>
    </citation>
    <scope>NUCLEOTIDE SEQUENCE [LARGE SCALE GENOMIC DNA]</scope>
</reference>
<dbReference type="InterPro" id="IPR003968">
    <property type="entry name" value="K_chnl_volt-dep_Kv"/>
</dbReference>
<dbReference type="Gene3D" id="1.20.120.350">
    <property type="entry name" value="Voltage-gated potassium channels. Chain C"/>
    <property type="match status" value="1"/>
</dbReference>
<proteinExistence type="predicted"/>
<keyword evidence="17" id="KW-1185">Reference proteome</keyword>
<accession>A0ABN8P8X5</accession>
<evidence type="ECO:0000256" key="6">
    <source>
        <dbReference type="ARBA" id="ARBA00022882"/>
    </source>
</evidence>
<protein>
    <recommendedName>
        <fullName evidence="18">BTB domain-containing protein</fullName>
    </recommendedName>
</protein>
<gene>
    <name evidence="16" type="ORF">PLOB_00040001</name>
</gene>
<keyword evidence="6" id="KW-0851">Voltage-gated channel</keyword>
<evidence type="ECO:0000256" key="4">
    <source>
        <dbReference type="ARBA" id="ARBA00022692"/>
    </source>
</evidence>
<dbReference type="Gene3D" id="1.10.287.70">
    <property type="match status" value="1"/>
</dbReference>
<evidence type="ECO:0000256" key="1">
    <source>
        <dbReference type="ARBA" id="ARBA00004141"/>
    </source>
</evidence>
<evidence type="ECO:0000256" key="2">
    <source>
        <dbReference type="ARBA" id="ARBA00022448"/>
    </source>
</evidence>
<dbReference type="PRINTS" id="PR01496">
    <property type="entry name" value="SHAKERCHANEL"/>
</dbReference>
<evidence type="ECO:0000256" key="13">
    <source>
        <dbReference type="SAM" id="Phobius"/>
    </source>
</evidence>
<dbReference type="SUPFAM" id="SSF54695">
    <property type="entry name" value="POZ domain"/>
    <property type="match status" value="1"/>
</dbReference>
<comment type="caution">
    <text evidence="16">The sequence shown here is derived from an EMBL/GenBank/DDBJ whole genome shotgun (WGS) entry which is preliminary data.</text>
</comment>
<name>A0ABN8P8X5_9CNID</name>
<dbReference type="PANTHER" id="PTHR11537:SF113">
    <property type="entry name" value="POTASSIUM VOLTAGE-GATED CHANNEL PROTEIN SHAKER"/>
    <property type="match status" value="1"/>
</dbReference>
<evidence type="ECO:0000259" key="15">
    <source>
        <dbReference type="Pfam" id="PF02214"/>
    </source>
</evidence>
<keyword evidence="7" id="KW-0630">Potassium</keyword>
<dbReference type="PRINTS" id="PR01491">
    <property type="entry name" value="KVCHANNEL"/>
</dbReference>
<feature type="transmembrane region" description="Helical" evidence="13">
    <location>
        <begin position="222"/>
        <end position="243"/>
    </location>
</feature>
<dbReference type="PRINTS" id="PR00169">
    <property type="entry name" value="KCHANNEL"/>
</dbReference>
<feature type="region of interest" description="Disordered" evidence="12">
    <location>
        <begin position="1"/>
        <end position="33"/>
    </location>
</feature>
<dbReference type="EMBL" id="CALNXK010000060">
    <property type="protein sequence ID" value="CAH3138124.1"/>
    <property type="molecule type" value="Genomic_DNA"/>
</dbReference>
<dbReference type="SUPFAM" id="SSF81324">
    <property type="entry name" value="Voltage-gated potassium channels"/>
    <property type="match status" value="1"/>
</dbReference>
<evidence type="ECO:0000256" key="11">
    <source>
        <dbReference type="ARBA" id="ARBA00023303"/>
    </source>
</evidence>
<dbReference type="Pfam" id="PF00520">
    <property type="entry name" value="Ion_trans"/>
    <property type="match status" value="1"/>
</dbReference>
<dbReference type="PANTHER" id="PTHR11537">
    <property type="entry name" value="VOLTAGE-GATED POTASSIUM CHANNEL"/>
    <property type="match status" value="1"/>
</dbReference>
<evidence type="ECO:0000256" key="10">
    <source>
        <dbReference type="ARBA" id="ARBA00023136"/>
    </source>
</evidence>
<evidence type="ECO:0000256" key="8">
    <source>
        <dbReference type="ARBA" id="ARBA00022989"/>
    </source>
</evidence>
<dbReference type="Pfam" id="PF02214">
    <property type="entry name" value="BTB_2"/>
    <property type="match status" value="1"/>
</dbReference>
<keyword evidence="3" id="KW-0633">Potassium transport</keyword>
<dbReference type="InterPro" id="IPR003972">
    <property type="entry name" value="K_chnl_volt-dep_Kv1"/>
</dbReference>
<feature type="transmembrane region" description="Helical" evidence="13">
    <location>
        <begin position="319"/>
        <end position="340"/>
    </location>
</feature>
<feature type="transmembrane region" description="Helical" evidence="13">
    <location>
        <begin position="174"/>
        <end position="194"/>
    </location>
</feature>
<evidence type="ECO:0000256" key="9">
    <source>
        <dbReference type="ARBA" id="ARBA00023065"/>
    </source>
</evidence>
<feature type="compositionally biased region" description="Acidic residues" evidence="12">
    <location>
        <begin position="14"/>
        <end position="24"/>
    </location>
</feature>
<dbReference type="InterPro" id="IPR011333">
    <property type="entry name" value="SKP1/BTB/POZ_sf"/>
</dbReference>
<keyword evidence="9" id="KW-0406">Ion transport</keyword>
<keyword evidence="4 13" id="KW-0812">Transmembrane</keyword>
<evidence type="ECO:0000256" key="12">
    <source>
        <dbReference type="SAM" id="MobiDB-lite"/>
    </source>
</evidence>
<dbReference type="InterPro" id="IPR027359">
    <property type="entry name" value="Volt_channel_dom_sf"/>
</dbReference>
<evidence type="ECO:0000313" key="17">
    <source>
        <dbReference type="Proteomes" id="UP001159405"/>
    </source>
</evidence>
<dbReference type="InterPro" id="IPR028325">
    <property type="entry name" value="VG_K_chnl"/>
</dbReference>
<evidence type="ECO:0008006" key="18">
    <source>
        <dbReference type="Google" id="ProtNLM"/>
    </source>
</evidence>
<dbReference type="InterPro" id="IPR003131">
    <property type="entry name" value="T1-type_BTB"/>
</dbReference>
<keyword evidence="8 13" id="KW-1133">Transmembrane helix</keyword>
<evidence type="ECO:0000256" key="5">
    <source>
        <dbReference type="ARBA" id="ARBA00022826"/>
    </source>
</evidence>